<dbReference type="KEGG" id="mcub:MCBB_PMCBBP0014"/>
<accession>A0A1D3L5M5</accession>
<dbReference type="EMBL" id="LT607757">
    <property type="protein sequence ID" value="SCG86924.1"/>
    <property type="molecule type" value="Genomic_DNA"/>
</dbReference>
<evidence type="ECO:0000313" key="2">
    <source>
        <dbReference type="EMBL" id="SCG86924.1"/>
    </source>
</evidence>
<gene>
    <name evidence="2" type="ORF">MCBB_PMCBBP0014</name>
</gene>
<reference evidence="2 3" key="1">
    <citation type="submission" date="2016-08" db="EMBL/GenBank/DDBJ databases">
        <authorList>
            <person name="Seilhamer J.J."/>
        </authorList>
    </citation>
    <scope>NUCLEOTIDE SEQUENCE [LARGE SCALE GENOMIC DNA]</scope>
    <source>
        <strain evidence="2">Buetzberg</strain>
        <plasmid evidence="3">Plasmid ii</plasmid>
    </source>
</reference>
<evidence type="ECO:0000313" key="3">
    <source>
        <dbReference type="Proteomes" id="UP000094707"/>
    </source>
</evidence>
<dbReference type="AlphaFoldDB" id="A0A1D3L5M5"/>
<geneLocation type="plasmid" evidence="3">
    <name>ii</name>
</geneLocation>
<keyword evidence="3" id="KW-1185">Reference proteome</keyword>
<feature type="compositionally biased region" description="Low complexity" evidence="1">
    <location>
        <begin position="89"/>
        <end position="141"/>
    </location>
</feature>
<dbReference type="Proteomes" id="UP000094707">
    <property type="component" value="Plasmid II"/>
</dbReference>
<dbReference type="RefSeq" id="WP_071908111.1">
    <property type="nucleotide sequence ID" value="NZ_LT607757.1"/>
</dbReference>
<feature type="compositionally biased region" description="Polar residues" evidence="1">
    <location>
        <begin position="77"/>
        <end position="86"/>
    </location>
</feature>
<dbReference type="GeneID" id="60510477"/>
<feature type="compositionally biased region" description="Acidic residues" evidence="1">
    <location>
        <begin position="143"/>
        <end position="155"/>
    </location>
</feature>
<sequence>MDLNEIPRVPLLVGLLILALVAGVAGYSYMSGNSSQQAAVPAAAEQPLTDEQMKENLENPTADMNASADEVLDSDSIDSGTVSEDGTYTPVKKSTKKSVSAVAIVKKPNSHPSKPANPTNPTKPSNPTNPTNPTEPQNPQPGEGDEGYYSDEPWDPLEPPAENPDGEGDYGGDDNPEEDNGGQGDLMP</sequence>
<feature type="compositionally biased region" description="Acidic residues" evidence="1">
    <location>
        <begin position="164"/>
        <end position="180"/>
    </location>
</feature>
<proteinExistence type="predicted"/>
<feature type="region of interest" description="Disordered" evidence="1">
    <location>
        <begin position="40"/>
        <end position="188"/>
    </location>
</feature>
<organism evidence="2 3">
    <name type="scientific">Methanobacterium congolense</name>
    <dbReference type="NCBI Taxonomy" id="118062"/>
    <lineage>
        <taxon>Archaea</taxon>
        <taxon>Methanobacteriati</taxon>
        <taxon>Methanobacteriota</taxon>
        <taxon>Methanomada group</taxon>
        <taxon>Methanobacteria</taxon>
        <taxon>Methanobacteriales</taxon>
        <taxon>Methanobacteriaceae</taxon>
        <taxon>Methanobacterium</taxon>
    </lineage>
</organism>
<protein>
    <submittedName>
        <fullName evidence="2">Region of a membrane-bound protein predicted to be embedded in the membrane</fullName>
    </submittedName>
</protein>
<name>A0A1D3L5M5_9EURY</name>
<evidence type="ECO:0000256" key="1">
    <source>
        <dbReference type="SAM" id="MobiDB-lite"/>
    </source>
</evidence>